<dbReference type="PROSITE" id="PS50110">
    <property type="entry name" value="RESPONSE_REGULATORY"/>
    <property type="match status" value="1"/>
</dbReference>
<evidence type="ECO:0000259" key="6">
    <source>
        <dbReference type="PROSITE" id="PS50110"/>
    </source>
</evidence>
<proteinExistence type="predicted"/>
<keyword evidence="9" id="KW-1185">Reference proteome</keyword>
<evidence type="ECO:0000259" key="7">
    <source>
        <dbReference type="PROSITE" id="PS51755"/>
    </source>
</evidence>
<dbReference type="CDD" id="cd00383">
    <property type="entry name" value="trans_reg_C"/>
    <property type="match status" value="1"/>
</dbReference>
<feature type="domain" description="OmpR/PhoB-type" evidence="7">
    <location>
        <begin position="128"/>
        <end position="227"/>
    </location>
</feature>
<dbReference type="SMART" id="SM00448">
    <property type="entry name" value="REC"/>
    <property type="match status" value="1"/>
</dbReference>
<evidence type="ECO:0000313" key="9">
    <source>
        <dbReference type="Proteomes" id="UP001189757"/>
    </source>
</evidence>
<dbReference type="Gene3D" id="1.10.10.10">
    <property type="entry name" value="Winged helix-like DNA-binding domain superfamily/Winged helix DNA-binding domain"/>
    <property type="match status" value="1"/>
</dbReference>
<dbReference type="InterPro" id="IPR001789">
    <property type="entry name" value="Sig_transdc_resp-reg_receiver"/>
</dbReference>
<keyword evidence="3 5" id="KW-0238">DNA-binding</keyword>
<sequence>MKIALVEDNGDQAALVYKIVQSTSHACECFSNGLSLIRALRDQSFDLFILDKNLPDLSGDELVVWIRRTVGLNVPVMFLTSCLSEDSLVGALNAGADDYVSKPIRSAELAARIVALLRRAYPSDRADDPVMQLGPYSLDSITKTARLRGVDVGLAPKEFEVALYLFGNLGRLVPRDVIEKAVWGRVIGPDSRTLDTHVSRVRTKMLIKPEHGFRLVNVYSHGFRLTQLSAEEGQMRDGH</sequence>
<dbReference type="PANTHER" id="PTHR48111">
    <property type="entry name" value="REGULATOR OF RPOS"/>
    <property type="match status" value="1"/>
</dbReference>
<dbReference type="InterPro" id="IPR039420">
    <property type="entry name" value="WalR-like"/>
</dbReference>
<dbReference type="InterPro" id="IPR036388">
    <property type="entry name" value="WH-like_DNA-bd_sf"/>
</dbReference>
<feature type="modified residue" description="4-aspartylphosphate" evidence="4">
    <location>
        <position position="51"/>
    </location>
</feature>
<dbReference type="Gene3D" id="3.40.50.2300">
    <property type="match status" value="1"/>
</dbReference>
<feature type="DNA-binding region" description="OmpR/PhoB-type" evidence="5">
    <location>
        <begin position="128"/>
        <end position="227"/>
    </location>
</feature>
<evidence type="ECO:0000256" key="5">
    <source>
        <dbReference type="PROSITE-ProRule" id="PRU01091"/>
    </source>
</evidence>
<evidence type="ECO:0000256" key="1">
    <source>
        <dbReference type="ARBA" id="ARBA00022553"/>
    </source>
</evidence>
<dbReference type="PANTHER" id="PTHR48111:SF40">
    <property type="entry name" value="PHOSPHATE REGULON TRANSCRIPTIONAL REGULATORY PROTEIN PHOB"/>
    <property type="match status" value="1"/>
</dbReference>
<evidence type="ECO:0000256" key="4">
    <source>
        <dbReference type="PROSITE-ProRule" id="PRU00169"/>
    </source>
</evidence>
<dbReference type="PROSITE" id="PS51755">
    <property type="entry name" value="OMPR_PHOB"/>
    <property type="match status" value="1"/>
</dbReference>
<dbReference type="EMBL" id="CATZLL010000029">
    <property type="protein sequence ID" value="CAJ0822869.1"/>
    <property type="molecule type" value="Genomic_DNA"/>
</dbReference>
<organism evidence="8 9">
    <name type="scientific">Ralstonia flaminis</name>
    <dbReference type="NCBI Taxonomy" id="3058597"/>
    <lineage>
        <taxon>Bacteria</taxon>
        <taxon>Pseudomonadati</taxon>
        <taxon>Pseudomonadota</taxon>
        <taxon>Betaproteobacteria</taxon>
        <taxon>Burkholderiales</taxon>
        <taxon>Burkholderiaceae</taxon>
        <taxon>Ralstonia</taxon>
    </lineage>
</organism>
<dbReference type="RefSeq" id="WP_316682942.1">
    <property type="nucleotide sequence ID" value="NZ_CATZLL010000029.1"/>
</dbReference>
<accession>A0ABN9JY19</accession>
<protein>
    <submittedName>
        <fullName evidence="8">Sensory transduction protein regX3</fullName>
    </submittedName>
</protein>
<keyword evidence="2" id="KW-0902">Two-component regulatory system</keyword>
<dbReference type="Pfam" id="PF00072">
    <property type="entry name" value="Response_reg"/>
    <property type="match status" value="1"/>
</dbReference>
<evidence type="ECO:0000256" key="3">
    <source>
        <dbReference type="ARBA" id="ARBA00023125"/>
    </source>
</evidence>
<name>A0ABN9JY19_9RALS</name>
<keyword evidence="1 4" id="KW-0597">Phosphoprotein</keyword>
<comment type="caution">
    <text evidence="8">The sequence shown here is derived from an EMBL/GenBank/DDBJ whole genome shotgun (WGS) entry which is preliminary data.</text>
</comment>
<feature type="domain" description="Response regulatory" evidence="6">
    <location>
        <begin position="2"/>
        <end position="117"/>
    </location>
</feature>
<dbReference type="Pfam" id="PF00486">
    <property type="entry name" value="Trans_reg_C"/>
    <property type="match status" value="1"/>
</dbReference>
<reference evidence="8 9" key="1">
    <citation type="submission" date="2023-07" db="EMBL/GenBank/DDBJ databases">
        <authorList>
            <person name="Peeters C."/>
        </authorList>
    </citation>
    <scope>NUCLEOTIDE SEQUENCE [LARGE SCALE GENOMIC DNA]</scope>
    <source>
        <strain evidence="8 9">LMG 18101</strain>
    </source>
</reference>
<dbReference type="SUPFAM" id="SSF52172">
    <property type="entry name" value="CheY-like"/>
    <property type="match status" value="1"/>
</dbReference>
<dbReference type="Gene3D" id="6.10.250.690">
    <property type="match status" value="1"/>
</dbReference>
<dbReference type="Proteomes" id="UP001189757">
    <property type="component" value="Unassembled WGS sequence"/>
</dbReference>
<evidence type="ECO:0000256" key="2">
    <source>
        <dbReference type="ARBA" id="ARBA00023012"/>
    </source>
</evidence>
<evidence type="ECO:0000313" key="8">
    <source>
        <dbReference type="EMBL" id="CAJ0822869.1"/>
    </source>
</evidence>
<dbReference type="InterPro" id="IPR011006">
    <property type="entry name" value="CheY-like_superfamily"/>
</dbReference>
<dbReference type="SMART" id="SM00862">
    <property type="entry name" value="Trans_reg_C"/>
    <property type="match status" value="1"/>
</dbReference>
<gene>
    <name evidence="8" type="primary">regX3_3</name>
    <name evidence="8" type="ORF">LMG18101_05225</name>
</gene>
<dbReference type="InterPro" id="IPR001867">
    <property type="entry name" value="OmpR/PhoB-type_DNA-bd"/>
</dbReference>